<dbReference type="EMBL" id="JASBWR010000013">
    <property type="protein sequence ID" value="KAJ9110271.1"/>
    <property type="molecule type" value="Genomic_DNA"/>
</dbReference>
<keyword evidence="2" id="KW-1185">Reference proteome</keyword>
<reference evidence="1" key="1">
    <citation type="submission" date="2023-04" db="EMBL/GenBank/DDBJ databases">
        <title>Draft Genome sequencing of Naganishia species isolated from polar environments using Oxford Nanopore Technology.</title>
        <authorList>
            <person name="Leo P."/>
            <person name="Venkateswaran K."/>
        </authorList>
    </citation>
    <scope>NUCLEOTIDE SEQUENCE</scope>
    <source>
        <strain evidence="1">MNA-CCFEE 5261</strain>
    </source>
</reference>
<protein>
    <submittedName>
        <fullName evidence="1">Uncharacterized protein</fullName>
    </submittedName>
</protein>
<evidence type="ECO:0000313" key="1">
    <source>
        <dbReference type="EMBL" id="KAJ9110271.1"/>
    </source>
</evidence>
<organism evidence="1 2">
    <name type="scientific">Naganishia cerealis</name>
    <dbReference type="NCBI Taxonomy" id="610337"/>
    <lineage>
        <taxon>Eukaryota</taxon>
        <taxon>Fungi</taxon>
        <taxon>Dikarya</taxon>
        <taxon>Basidiomycota</taxon>
        <taxon>Agaricomycotina</taxon>
        <taxon>Tremellomycetes</taxon>
        <taxon>Filobasidiales</taxon>
        <taxon>Filobasidiaceae</taxon>
        <taxon>Naganishia</taxon>
    </lineage>
</organism>
<dbReference type="Proteomes" id="UP001241377">
    <property type="component" value="Unassembled WGS sequence"/>
</dbReference>
<name>A0ACC2WFS3_9TREE</name>
<comment type="caution">
    <text evidence="1">The sequence shown here is derived from an EMBL/GenBank/DDBJ whole genome shotgun (WGS) entry which is preliminary data.</text>
</comment>
<proteinExistence type="predicted"/>
<sequence length="570" mass="61736">MAAVQRNDLDAPVLMALPAILQNPKSKTQAQVESYASQQRERAQALARKHAEDKYGDRSSGVDRRKGEGKRSLRRRENAMLAHNPHTALPSRIDLLPPAPSYTPTFPKASSSAIRATTAPSPALPQPEPASSEAGKYTLSLKGVRQMLRRRGRRAEQVVQSVENELRIWSGVVGFDEEDIPHGTGYGQPRIIDNTVVDVTPEYSMVAPPDSKAKRAAIVQPTSGPEEPIRSSPRAFSTTASAASEQLSSVLTSFYTAEGISTTRAAHERKAIVELVREPGHLVWAVADGFERLIVHLLARYYELLSFSQTLPSAPVGDDDITPCYRITHILLPSQSNPAIPASFNLLTPESTDIDTDFGASSAAESSTGVLTSDSETETERGDSTDVETDLGMSEGSLAESGVFVGLQDSESARPFVSSLTRRQYAPSESDDESWTRVDVSSATIRLPADISPSPRVPSTISQQMSRDRQLSGEWVSTDDFSSDAEGDISDNESVCSLMDSLILGTASAPTHSATGEPPFVQDASVMHPFVSKFNLPIDLFPERRAPPQSGNGSSDKNQAKITFFEYLYG</sequence>
<accession>A0ACC2WFS3</accession>
<evidence type="ECO:0000313" key="2">
    <source>
        <dbReference type="Proteomes" id="UP001241377"/>
    </source>
</evidence>
<gene>
    <name evidence="1" type="ORF">QFC19_001674</name>
</gene>